<gene>
    <name evidence="2" type="ORF">GCK72_018533</name>
</gene>
<sequence>MVPIVFPTLLPDADPNLVEFCKNLLFASHHKECTTASELLQKVVALKCIQDNNTMSSACSSSAPPVSSQPSCSSAEQSSPSPMDTSDPDEQETHSFTDTPVFFNSMTAVLNNLNKTGVDSIVAEGIALDRLCSPSANPLSFMSKVVINGVEICPVDDVTSNFVKNVLKRLHDHENFTVDGAPYPFDVKSSLRYSEHLHSQIPPLGTINPPHVAHEQSITFAAMARFMAMHEINIDLKLIFPVESHLLDEHAYYSALFWTYREAFKSFYYPKMPAPLPQPFQLTPAERQMLCRYWNSGNRHVTASECMLLSRRCPSLAPHQVYGFFDKRRRRTYNKYRGLRDEETLALETTQVWRKLREMKQNGNDEDSGDEDDALFQREILSKEDTAKLEVLWQLGHRKPSRNECELLAADLYIESGEQIFAYFEDRRWHDEYQNRKRASSSRK</sequence>
<comment type="caution">
    <text evidence="2">The sequence shown here is derived from an EMBL/GenBank/DDBJ whole genome shotgun (WGS) entry which is preliminary data.</text>
</comment>
<organism evidence="2 3">
    <name type="scientific">Caenorhabditis remanei</name>
    <name type="common">Caenorhabditis vulgaris</name>
    <dbReference type="NCBI Taxonomy" id="31234"/>
    <lineage>
        <taxon>Eukaryota</taxon>
        <taxon>Metazoa</taxon>
        <taxon>Ecdysozoa</taxon>
        <taxon>Nematoda</taxon>
        <taxon>Chromadorea</taxon>
        <taxon>Rhabditida</taxon>
        <taxon>Rhabditina</taxon>
        <taxon>Rhabditomorpha</taxon>
        <taxon>Rhabditoidea</taxon>
        <taxon>Rhabditidae</taxon>
        <taxon>Peloderinae</taxon>
        <taxon>Caenorhabditis</taxon>
    </lineage>
</organism>
<dbReference type="CTD" id="9812183"/>
<evidence type="ECO:0008006" key="4">
    <source>
        <dbReference type="Google" id="ProtNLM"/>
    </source>
</evidence>
<feature type="compositionally biased region" description="Low complexity" evidence="1">
    <location>
        <begin position="59"/>
        <end position="85"/>
    </location>
</feature>
<dbReference type="GeneID" id="9812183"/>
<evidence type="ECO:0000256" key="1">
    <source>
        <dbReference type="SAM" id="MobiDB-lite"/>
    </source>
</evidence>
<name>A0A6A5GC48_CAERE</name>
<dbReference type="AlphaFoldDB" id="A0A6A5GC48"/>
<dbReference type="RefSeq" id="XP_003114122.2">
    <property type="nucleotide sequence ID" value="XM_003114074.2"/>
</dbReference>
<dbReference type="Proteomes" id="UP000483820">
    <property type="component" value="Chromosome V"/>
</dbReference>
<dbReference type="EMBL" id="WUAV01000005">
    <property type="protein sequence ID" value="KAF1751979.1"/>
    <property type="molecule type" value="Genomic_DNA"/>
</dbReference>
<feature type="region of interest" description="Disordered" evidence="1">
    <location>
        <begin position="59"/>
        <end position="96"/>
    </location>
</feature>
<proteinExistence type="predicted"/>
<dbReference type="KEGG" id="crq:GCK72_018533"/>
<evidence type="ECO:0000313" key="3">
    <source>
        <dbReference type="Proteomes" id="UP000483820"/>
    </source>
</evidence>
<reference evidence="2 3" key="1">
    <citation type="submission" date="2019-12" db="EMBL/GenBank/DDBJ databases">
        <title>Chromosome-level assembly of the Caenorhabditis remanei genome.</title>
        <authorList>
            <person name="Teterina A.A."/>
            <person name="Willis J.H."/>
            <person name="Phillips P.C."/>
        </authorList>
    </citation>
    <scope>NUCLEOTIDE SEQUENCE [LARGE SCALE GENOMIC DNA]</scope>
    <source>
        <strain evidence="2 3">PX506</strain>
        <tissue evidence="2">Whole organism</tissue>
    </source>
</reference>
<protein>
    <recommendedName>
        <fullName evidence="4">Homeobox domain-containing protein</fullName>
    </recommendedName>
</protein>
<evidence type="ECO:0000313" key="2">
    <source>
        <dbReference type="EMBL" id="KAF1751979.1"/>
    </source>
</evidence>
<accession>A0A6A5GC48</accession>